<feature type="transmembrane region" description="Helical" evidence="1">
    <location>
        <begin position="340"/>
        <end position="359"/>
    </location>
</feature>
<evidence type="ECO:0000313" key="3">
    <source>
        <dbReference type="Proteomes" id="UP001620405"/>
    </source>
</evidence>
<gene>
    <name evidence="2" type="ORF">ISP13_14930</name>
</gene>
<keyword evidence="1" id="KW-1133">Transmembrane helix</keyword>
<feature type="transmembrane region" description="Helical" evidence="1">
    <location>
        <begin position="245"/>
        <end position="262"/>
    </location>
</feature>
<keyword evidence="2" id="KW-0378">Hydrolase</keyword>
<protein>
    <submittedName>
        <fullName evidence="2">Glycoside hydrolase</fullName>
    </submittedName>
</protein>
<dbReference type="InterPro" id="IPR008979">
    <property type="entry name" value="Galactose-bd-like_sf"/>
</dbReference>
<comment type="caution">
    <text evidence="2">The sequence shown here is derived from an EMBL/GenBank/DDBJ whole genome shotgun (WGS) entry which is preliminary data.</text>
</comment>
<keyword evidence="1" id="KW-0472">Membrane</keyword>
<proteinExistence type="predicted"/>
<keyword evidence="1" id="KW-0812">Transmembrane</keyword>
<dbReference type="Gene3D" id="2.60.120.260">
    <property type="entry name" value="Galactose-binding domain-like"/>
    <property type="match status" value="1"/>
</dbReference>
<evidence type="ECO:0000256" key="1">
    <source>
        <dbReference type="SAM" id="Phobius"/>
    </source>
</evidence>
<dbReference type="EMBL" id="JADIKG010000013">
    <property type="protein sequence ID" value="MFK2874836.1"/>
    <property type="molecule type" value="Genomic_DNA"/>
</dbReference>
<feature type="transmembrane region" description="Helical" evidence="1">
    <location>
        <begin position="274"/>
        <end position="293"/>
    </location>
</feature>
<dbReference type="GO" id="GO:0016787">
    <property type="term" value="F:hydrolase activity"/>
    <property type="evidence" value="ECO:0007669"/>
    <property type="project" value="UniProtKB-KW"/>
</dbReference>
<dbReference type="RefSeq" id="WP_404601084.1">
    <property type="nucleotide sequence ID" value="NZ_JADIKG010000013.1"/>
</dbReference>
<accession>A0ABW8IXU8</accession>
<reference evidence="2 3" key="1">
    <citation type="submission" date="2020-10" db="EMBL/GenBank/DDBJ databases">
        <title>Phylogeny of dyella-like bacteria.</title>
        <authorList>
            <person name="Fu J."/>
        </authorList>
    </citation>
    <scope>NUCLEOTIDE SEQUENCE [LARGE SCALE GENOMIC DNA]</scope>
    <source>
        <strain evidence="2 3">DHOB07</strain>
    </source>
</reference>
<organism evidence="2 3">
    <name type="scientific">Dyella lipolytica</name>
    <dbReference type="NCBI Taxonomy" id="1867835"/>
    <lineage>
        <taxon>Bacteria</taxon>
        <taxon>Pseudomonadati</taxon>
        <taxon>Pseudomonadota</taxon>
        <taxon>Gammaproteobacteria</taxon>
        <taxon>Lysobacterales</taxon>
        <taxon>Rhodanobacteraceae</taxon>
        <taxon>Dyella</taxon>
    </lineage>
</organism>
<evidence type="ECO:0000313" key="2">
    <source>
        <dbReference type="EMBL" id="MFK2874836.1"/>
    </source>
</evidence>
<feature type="transmembrane region" description="Helical" evidence="1">
    <location>
        <begin position="182"/>
        <end position="205"/>
    </location>
</feature>
<sequence>MIALNGPWKFHAGDNPNWANPDFDDTSWETVDLTPLPGAHDSDVGLTGYVPGWQARGHPGYIGYAWYRLTVDVNAPAGDALALSGPPDVDSAYQLFLNGRLLDGIGDFSGRTPKVYSIQPRLISLPQTLIGGHPSVIAIRVWMGSWDTAPDGGGLHIAPAIGERSDVEARYQLQWLETIKGYVVEVVEALLFVLLAIMSCSLIPFDRWNRSYLWMAAALLLVGMYRANQAALYWGQFETVPVFELVSYVLLTPLCLGAWTLAWRSWFQLDHPAWVPKFALILTLLYMVAQLFSSAWSHDTWPPSIALMLGGLISVVRLLFLLLLGAIVTLGIRKQGRNGWYALPAVLFIAIGLFAQELSALHVPGIWFPFGTGVSRAQFAYLAFDVAFFALLLRRLWAFARSGWVRH</sequence>
<feature type="transmembrane region" description="Helical" evidence="1">
    <location>
        <begin position="379"/>
        <end position="397"/>
    </location>
</feature>
<keyword evidence="3" id="KW-1185">Reference proteome</keyword>
<feature type="transmembrane region" description="Helical" evidence="1">
    <location>
        <begin position="305"/>
        <end position="328"/>
    </location>
</feature>
<dbReference type="Proteomes" id="UP001620405">
    <property type="component" value="Unassembled WGS sequence"/>
</dbReference>
<dbReference type="SUPFAM" id="SSF49785">
    <property type="entry name" value="Galactose-binding domain-like"/>
    <property type="match status" value="1"/>
</dbReference>
<feature type="transmembrane region" description="Helical" evidence="1">
    <location>
        <begin position="212"/>
        <end position="233"/>
    </location>
</feature>
<name>A0ABW8IXU8_9GAMM</name>